<organism evidence="1 2">
    <name type="scientific">Streptomyces graminofaciens</name>
    <dbReference type="NCBI Taxonomy" id="68212"/>
    <lineage>
        <taxon>Bacteria</taxon>
        <taxon>Bacillati</taxon>
        <taxon>Actinomycetota</taxon>
        <taxon>Actinomycetes</taxon>
        <taxon>Kitasatosporales</taxon>
        <taxon>Streptomycetaceae</taxon>
        <taxon>Streptomyces</taxon>
    </lineage>
</organism>
<reference evidence="1 2" key="1">
    <citation type="journal article" date="2010" name="ChemBioChem">
        <title>Cloning and characterization of the biosynthetic gene cluster of 16-membered macrolide antibiotic FD-891: involvement of a dual functional cytochrome P450 monooxygenase catalyzing epoxidation and hydroxylation.</title>
        <authorList>
            <person name="Kudo F."/>
            <person name="Motegi A."/>
            <person name="Mizoue K."/>
            <person name="Eguchi T."/>
        </authorList>
    </citation>
    <scope>NUCLEOTIDE SEQUENCE [LARGE SCALE GENOMIC DNA]</scope>
    <source>
        <strain evidence="1 2">A-8890</strain>
    </source>
</reference>
<dbReference type="Proteomes" id="UP001321542">
    <property type="component" value="Chromosome"/>
</dbReference>
<sequence length="148" mass="15897">MPYSERPVARVGVSRRGTSSKRLVAEGRVTISEPDEDELTDWRLVIDYARRHGPPRRASASPAIGPSARAACSPHPVAVALRDDEGRLAMPSALGRALLLFQGLSRKPYSGDTGSRITRSPITIAAVRTPTTGSISPRATRGTKAIWV</sequence>
<evidence type="ECO:0000313" key="2">
    <source>
        <dbReference type="Proteomes" id="UP001321542"/>
    </source>
</evidence>
<name>A0ABM9SC27_9ACTN</name>
<accession>A0ABM9SC27</accession>
<proteinExistence type="predicted"/>
<protein>
    <submittedName>
        <fullName evidence="1">Uncharacterized protein</fullName>
    </submittedName>
</protein>
<dbReference type="EMBL" id="AP018448">
    <property type="protein sequence ID" value="BBC34012.1"/>
    <property type="molecule type" value="Genomic_DNA"/>
</dbReference>
<evidence type="ECO:0000313" key="1">
    <source>
        <dbReference type="EMBL" id="BBC34012.1"/>
    </source>
</evidence>
<gene>
    <name evidence="1" type="ORF">SGFS_053060</name>
</gene>
<keyword evidence="2" id="KW-1185">Reference proteome</keyword>
<reference evidence="1 2" key="2">
    <citation type="journal article" date="2023" name="ChemBioChem">
        <title>Acyltransferase Domain Exchange between Two Independent Type I Polyketide Synthases in the Same Producer Strain of Macrolide Antibiotics.</title>
        <authorList>
            <person name="Kudo F."/>
            <person name="Kishikawa K."/>
            <person name="Tsuboi K."/>
            <person name="Kido T."/>
            <person name="Usui T."/>
            <person name="Hashimoto J."/>
            <person name="Shin-Ya K."/>
            <person name="Miyanaga A."/>
            <person name="Eguchi T."/>
        </authorList>
    </citation>
    <scope>NUCLEOTIDE SEQUENCE [LARGE SCALE GENOMIC DNA]</scope>
    <source>
        <strain evidence="1 2">A-8890</strain>
    </source>
</reference>